<dbReference type="Proteomes" id="UP000886653">
    <property type="component" value="Unassembled WGS sequence"/>
</dbReference>
<keyword evidence="4" id="KW-1185">Reference proteome</keyword>
<evidence type="ECO:0008006" key="5">
    <source>
        <dbReference type="Google" id="ProtNLM"/>
    </source>
</evidence>
<dbReference type="InterPro" id="IPR042534">
    <property type="entry name" value="SAP18_sf"/>
</dbReference>
<feature type="region of interest" description="Disordered" evidence="2">
    <location>
        <begin position="182"/>
        <end position="300"/>
    </location>
</feature>
<evidence type="ECO:0000256" key="1">
    <source>
        <dbReference type="ARBA" id="ARBA00009143"/>
    </source>
</evidence>
<evidence type="ECO:0000256" key="2">
    <source>
        <dbReference type="SAM" id="MobiDB-lite"/>
    </source>
</evidence>
<evidence type="ECO:0000313" key="3">
    <source>
        <dbReference type="EMBL" id="KAG0149511.1"/>
    </source>
</evidence>
<dbReference type="Gene3D" id="3.10.20.550">
    <property type="entry name" value="ASAP complex, SAP18 subunit"/>
    <property type="match status" value="1"/>
</dbReference>
<dbReference type="InterPro" id="IPR010516">
    <property type="entry name" value="SAP18"/>
</dbReference>
<feature type="compositionally biased region" description="Low complexity" evidence="2">
    <location>
        <begin position="197"/>
        <end position="206"/>
    </location>
</feature>
<dbReference type="AlphaFoldDB" id="A0A9P6TEG5"/>
<evidence type="ECO:0000313" key="4">
    <source>
        <dbReference type="Proteomes" id="UP000886653"/>
    </source>
</evidence>
<name>A0A9P6TEG5_9BASI</name>
<comment type="similarity">
    <text evidence="1">Belongs to the SAP18 family.</text>
</comment>
<comment type="caution">
    <text evidence="3">The sequence shown here is derived from an EMBL/GenBank/DDBJ whole genome shotgun (WGS) entry which is preliminary data.</text>
</comment>
<accession>A0A9P6TEG5</accession>
<organism evidence="3 4">
    <name type="scientific">Cronartium quercuum f. sp. fusiforme G11</name>
    <dbReference type="NCBI Taxonomy" id="708437"/>
    <lineage>
        <taxon>Eukaryota</taxon>
        <taxon>Fungi</taxon>
        <taxon>Dikarya</taxon>
        <taxon>Basidiomycota</taxon>
        <taxon>Pucciniomycotina</taxon>
        <taxon>Pucciniomycetes</taxon>
        <taxon>Pucciniales</taxon>
        <taxon>Coleosporiaceae</taxon>
        <taxon>Cronartium</taxon>
    </lineage>
</organism>
<dbReference type="Pfam" id="PF06487">
    <property type="entry name" value="SAP18"/>
    <property type="match status" value="1"/>
</dbReference>
<dbReference type="PANTHER" id="PTHR13082">
    <property type="entry name" value="SAP18"/>
    <property type="match status" value="1"/>
</dbReference>
<dbReference type="GO" id="GO:0005634">
    <property type="term" value="C:nucleus"/>
    <property type="evidence" value="ECO:0007669"/>
    <property type="project" value="TreeGrafter"/>
</dbReference>
<dbReference type="OrthoDB" id="440566at2759"/>
<protein>
    <recommendedName>
        <fullName evidence="5">Histone deacetylase complex subunit SAP18</fullName>
    </recommendedName>
</protein>
<dbReference type="EMBL" id="MU167227">
    <property type="protein sequence ID" value="KAG0149511.1"/>
    <property type="molecule type" value="Genomic_DNA"/>
</dbReference>
<gene>
    <name evidence="3" type="ORF">CROQUDRAFT_669200</name>
</gene>
<sequence>MLERTRNRPAPVDREKTCPFLLRVFVKPGSYHDIDREFQLPDRVPLPDESQLYAWKDTTLRDICLQLIENSPSVKLTPTIKFSIRQIFLDTRDSLSGPSAYHASGDGPLARYRSQELGVIFARDLARESASGPAPGAAARTLQELQFMVGDFLDVALLPVHPPIGPAFASTDARIGFGIRGAASGMSRPPSTALIDGPRWGRPGPSSGWGGAPSAQPRWGTAGDRRGSAFETTRSRGGPPPTGPDARRWGHNATSYNGAGDRDRFESRSYRGTNGNSRRRGDSRSRSPSPRRGGRQSPRR</sequence>
<dbReference type="PANTHER" id="PTHR13082:SF0">
    <property type="entry name" value="HISTONE DEACETYLASE COMPLEX SUBUNIT SAP18"/>
    <property type="match status" value="1"/>
</dbReference>
<proteinExistence type="inferred from homology"/>
<feature type="compositionally biased region" description="Basic and acidic residues" evidence="2">
    <location>
        <begin position="260"/>
        <end position="269"/>
    </location>
</feature>
<reference evidence="3" key="1">
    <citation type="submission" date="2013-11" db="EMBL/GenBank/DDBJ databases">
        <title>Genome sequence of the fusiform rust pathogen reveals effectors for host alternation and coevolution with pine.</title>
        <authorList>
            <consortium name="DOE Joint Genome Institute"/>
            <person name="Smith K."/>
            <person name="Pendleton A."/>
            <person name="Kubisiak T."/>
            <person name="Anderson C."/>
            <person name="Salamov A."/>
            <person name="Aerts A."/>
            <person name="Riley R."/>
            <person name="Clum A."/>
            <person name="Lindquist E."/>
            <person name="Ence D."/>
            <person name="Campbell M."/>
            <person name="Kronenberg Z."/>
            <person name="Feau N."/>
            <person name="Dhillon B."/>
            <person name="Hamelin R."/>
            <person name="Burleigh J."/>
            <person name="Smith J."/>
            <person name="Yandell M."/>
            <person name="Nelson C."/>
            <person name="Grigoriev I."/>
            <person name="Davis J."/>
        </authorList>
    </citation>
    <scope>NUCLEOTIDE SEQUENCE</scope>
    <source>
        <strain evidence="3">G11</strain>
    </source>
</reference>